<evidence type="ECO:0000259" key="13">
    <source>
        <dbReference type="PROSITE" id="PS50918"/>
    </source>
</evidence>
<dbReference type="InterPro" id="IPR001841">
    <property type="entry name" value="Znf_RING"/>
</dbReference>
<keyword evidence="5" id="KW-0879">Wnt signaling pathway</keyword>
<evidence type="ECO:0000259" key="12">
    <source>
        <dbReference type="PROSITE" id="PS50089"/>
    </source>
</evidence>
<dbReference type="PANTHER" id="PTHR13417">
    <property type="entry name" value="E3 UBIQUITIN-PROTEIN LIGASE RNF146"/>
    <property type="match status" value="1"/>
</dbReference>
<reference evidence="14" key="1">
    <citation type="submission" date="2012-04" db="EMBL/GenBank/DDBJ databases">
        <title>The Genome Sequence of Loa loa.</title>
        <authorList>
            <consortium name="The Broad Institute Genome Sequencing Platform"/>
            <consortium name="Broad Institute Genome Sequencing Center for Infectious Disease"/>
            <person name="Nutman T.B."/>
            <person name="Fink D.L."/>
            <person name="Russ C."/>
            <person name="Young S."/>
            <person name="Zeng Q."/>
            <person name="Gargeya S."/>
            <person name="Alvarado L."/>
            <person name="Berlin A."/>
            <person name="Chapman S.B."/>
            <person name="Chen Z."/>
            <person name="Freedman E."/>
            <person name="Gellesch M."/>
            <person name="Goldberg J."/>
            <person name="Griggs A."/>
            <person name="Gujja S."/>
            <person name="Heilman E.R."/>
            <person name="Heiman D."/>
            <person name="Howarth C."/>
            <person name="Mehta T."/>
            <person name="Neiman D."/>
            <person name="Pearson M."/>
            <person name="Roberts A."/>
            <person name="Saif S."/>
            <person name="Shea T."/>
            <person name="Shenoy N."/>
            <person name="Sisk P."/>
            <person name="Stolte C."/>
            <person name="Sykes S."/>
            <person name="White J."/>
            <person name="Yandava C."/>
            <person name="Haas B."/>
            <person name="Henn M.R."/>
            <person name="Nusbaum C."/>
            <person name="Birren B."/>
        </authorList>
    </citation>
    <scope>NUCLEOTIDE SEQUENCE [LARGE SCALE GENOMIC DNA]</scope>
</reference>
<dbReference type="PROSITE" id="PS50918">
    <property type="entry name" value="WWE"/>
    <property type="match status" value="1"/>
</dbReference>
<dbReference type="GO" id="GO:0051865">
    <property type="term" value="P:protein autoubiquitination"/>
    <property type="evidence" value="ECO:0007669"/>
    <property type="project" value="UniProtKB-UniRule"/>
</dbReference>
<dbReference type="SUPFAM" id="SSF117839">
    <property type="entry name" value="WWE domain"/>
    <property type="match status" value="1"/>
</dbReference>
<keyword evidence="3 11" id="KW-0963">Cytoplasm</keyword>
<dbReference type="PANTHER" id="PTHR13417:SF2">
    <property type="entry name" value="E3 UBIQUITIN-PROTEIN LIGASE RNF146"/>
    <property type="match status" value="1"/>
</dbReference>
<evidence type="ECO:0000256" key="9">
    <source>
        <dbReference type="ARBA" id="ARBA00022833"/>
    </source>
</evidence>
<protein>
    <recommendedName>
        <fullName evidence="11">E3 ubiquitin-protein ligase</fullName>
        <ecNumber evidence="11">2.3.2.27</ecNumber>
    </recommendedName>
</protein>
<comment type="subcellular location">
    <subcellularLocation>
        <location evidence="2 11">Cytoplasm</location>
        <location evidence="2 11">Cytosol</location>
    </subcellularLocation>
</comment>
<evidence type="ECO:0000256" key="2">
    <source>
        <dbReference type="ARBA" id="ARBA00004514"/>
    </source>
</evidence>
<dbReference type="InterPro" id="IPR033509">
    <property type="entry name" value="RNF146"/>
</dbReference>
<proteinExistence type="predicted"/>
<dbReference type="InterPro" id="IPR013083">
    <property type="entry name" value="Znf_RING/FYVE/PHD"/>
</dbReference>
<keyword evidence="6 11" id="KW-0479">Metal-binding</keyword>
<dbReference type="InterPro" id="IPR018123">
    <property type="entry name" value="WWE-dom_subgr"/>
</dbReference>
<evidence type="ECO:0000313" key="14">
    <source>
        <dbReference type="EMBL" id="EFO26284.1"/>
    </source>
</evidence>
<evidence type="ECO:0000256" key="8">
    <source>
        <dbReference type="ARBA" id="ARBA00022786"/>
    </source>
</evidence>
<dbReference type="RefSeq" id="XP_003137785.1">
    <property type="nucleotide sequence ID" value="XM_003137737.1"/>
</dbReference>
<feature type="domain" description="WWE" evidence="13">
    <location>
        <begin position="106"/>
        <end position="185"/>
    </location>
</feature>
<dbReference type="SMART" id="SM00678">
    <property type="entry name" value="WWE"/>
    <property type="match status" value="1"/>
</dbReference>
<gene>
    <name evidence="14" type="ORF">LOAG_02203</name>
</gene>
<comment type="catalytic activity">
    <reaction evidence="1 11">
        <text>S-ubiquitinyl-[E2 ubiquitin-conjugating enzyme]-L-cysteine + [acceptor protein]-L-lysine = [E2 ubiquitin-conjugating enzyme]-L-cysteine + N(6)-ubiquitinyl-[acceptor protein]-L-lysine.</text>
        <dbReference type="EC" id="2.3.2.27"/>
    </reaction>
</comment>
<dbReference type="PROSITE" id="PS00518">
    <property type="entry name" value="ZF_RING_1"/>
    <property type="match status" value="1"/>
</dbReference>
<dbReference type="CTD" id="9939584"/>
<evidence type="ECO:0000256" key="7">
    <source>
        <dbReference type="ARBA" id="ARBA00022771"/>
    </source>
</evidence>
<keyword evidence="7 10" id="KW-0863">Zinc-finger</keyword>
<dbReference type="AlphaFoldDB" id="A0A1S0U974"/>
<dbReference type="FunCoup" id="A0A1S0U974">
    <property type="interactions" value="565"/>
</dbReference>
<evidence type="ECO:0000256" key="6">
    <source>
        <dbReference type="ARBA" id="ARBA00022723"/>
    </source>
</evidence>
<evidence type="ECO:0000256" key="11">
    <source>
        <dbReference type="RuleBase" id="RU367115"/>
    </source>
</evidence>
<dbReference type="EMBL" id="JH712360">
    <property type="protein sequence ID" value="EFO26284.1"/>
    <property type="molecule type" value="Genomic_DNA"/>
</dbReference>
<sequence length="234" mass="26290">MNYEKEGRTEEMEGPIVDVDDSLRRPKNCDECPICYQEFAYKTELPDCGHKFCFLCIKGAALRQGACPLCRKSIPCNIFLDPVLATLAGQPTTVGIATSAKSISIVAENIVSRKNAEKVKWFYGARNGGWWRYERRHESEIEEAYQHGLHSIDLLIAGSLFCINFINMFQYRKELGSKFTRPVKRIEEGDPSLDGDVRGIAGLRTPIELNTNAEQGMSEDFKVITGNLSSLDLN</sequence>
<dbReference type="UniPathway" id="UPA00143"/>
<dbReference type="Gene3D" id="3.30.40.10">
    <property type="entry name" value="Zinc/RING finger domain, C3HC4 (zinc finger)"/>
    <property type="match status" value="1"/>
</dbReference>
<evidence type="ECO:0000256" key="3">
    <source>
        <dbReference type="ARBA" id="ARBA00022490"/>
    </source>
</evidence>
<keyword evidence="9 11" id="KW-0862">Zinc</keyword>
<comment type="pathway">
    <text evidence="11">Protein modification; protein ubiquitination.</text>
</comment>
<evidence type="ECO:0000256" key="4">
    <source>
        <dbReference type="ARBA" id="ARBA00022679"/>
    </source>
</evidence>
<dbReference type="GO" id="GO:0008270">
    <property type="term" value="F:zinc ion binding"/>
    <property type="evidence" value="ECO:0007669"/>
    <property type="project" value="UniProtKB-UniRule"/>
</dbReference>
<dbReference type="GO" id="GO:0072572">
    <property type="term" value="F:poly-ADP-D-ribose binding"/>
    <property type="evidence" value="ECO:0007669"/>
    <property type="project" value="UniProtKB-UniRule"/>
</dbReference>
<evidence type="ECO:0000256" key="10">
    <source>
        <dbReference type="PROSITE-ProRule" id="PRU00175"/>
    </source>
</evidence>
<dbReference type="PROSITE" id="PS50089">
    <property type="entry name" value="ZF_RING_2"/>
    <property type="match status" value="1"/>
</dbReference>
<dbReference type="GO" id="GO:0005634">
    <property type="term" value="C:nucleus"/>
    <property type="evidence" value="ECO:0007669"/>
    <property type="project" value="TreeGrafter"/>
</dbReference>
<dbReference type="SUPFAM" id="SSF57850">
    <property type="entry name" value="RING/U-box"/>
    <property type="match status" value="1"/>
</dbReference>
<dbReference type="InterPro" id="IPR044110">
    <property type="entry name" value="RING-HC_RNF146"/>
</dbReference>
<evidence type="ECO:0000256" key="5">
    <source>
        <dbReference type="ARBA" id="ARBA00022687"/>
    </source>
</evidence>
<organism evidence="14">
    <name type="scientific">Loa loa</name>
    <name type="common">Eye worm</name>
    <name type="synonym">Filaria loa</name>
    <dbReference type="NCBI Taxonomy" id="7209"/>
    <lineage>
        <taxon>Eukaryota</taxon>
        <taxon>Metazoa</taxon>
        <taxon>Ecdysozoa</taxon>
        <taxon>Nematoda</taxon>
        <taxon>Chromadorea</taxon>
        <taxon>Rhabditida</taxon>
        <taxon>Spirurina</taxon>
        <taxon>Spiruromorpha</taxon>
        <taxon>Filarioidea</taxon>
        <taxon>Onchocercidae</taxon>
        <taxon>Loa</taxon>
    </lineage>
</organism>
<dbReference type="CDD" id="cd16546">
    <property type="entry name" value="RING-HC_RNF146"/>
    <property type="match status" value="1"/>
</dbReference>
<evidence type="ECO:0000256" key="1">
    <source>
        <dbReference type="ARBA" id="ARBA00000900"/>
    </source>
</evidence>
<dbReference type="Pfam" id="PF13639">
    <property type="entry name" value="zf-RING_2"/>
    <property type="match status" value="1"/>
</dbReference>
<dbReference type="InterPro" id="IPR004170">
    <property type="entry name" value="WWE_dom"/>
</dbReference>
<comment type="domain">
    <text evidence="11">The WWE domain mediates non-covalent poly(ADP-ribose)-binding.</text>
</comment>
<dbReference type="KEGG" id="loa:LOAG_02203"/>
<dbReference type="EC" id="2.3.2.27" evidence="11"/>
<dbReference type="SMART" id="SM00184">
    <property type="entry name" value="RING"/>
    <property type="match status" value="1"/>
</dbReference>
<name>A0A1S0U974_LOALO</name>
<comment type="PTM">
    <text evidence="11">Ubiquitinated; autoubiquitinated.</text>
</comment>
<keyword evidence="8 11" id="KW-0833">Ubl conjugation pathway</keyword>
<dbReference type="OrthoDB" id="10065815at2759"/>
<dbReference type="InterPro" id="IPR017907">
    <property type="entry name" value="Znf_RING_CS"/>
</dbReference>
<dbReference type="GO" id="GO:0005829">
    <property type="term" value="C:cytosol"/>
    <property type="evidence" value="ECO:0007669"/>
    <property type="project" value="UniProtKB-SubCell"/>
</dbReference>
<comment type="function">
    <text evidence="11">E3 ubiquitin-protein ligase that specifically binds poly-ADP-ribosylated proteins and mediates their ubiquitination and subsequent degradation.</text>
</comment>
<dbReference type="GO" id="GO:0016055">
    <property type="term" value="P:Wnt signaling pathway"/>
    <property type="evidence" value="ECO:0007669"/>
    <property type="project" value="UniProtKB-KW"/>
</dbReference>
<dbReference type="GO" id="GO:0061630">
    <property type="term" value="F:ubiquitin protein ligase activity"/>
    <property type="evidence" value="ECO:0007669"/>
    <property type="project" value="UniProtKB-UniRule"/>
</dbReference>
<dbReference type="GeneID" id="9939584"/>
<dbReference type="InParanoid" id="A0A1S0U974"/>
<feature type="domain" description="RING-type" evidence="12">
    <location>
        <begin position="32"/>
        <end position="71"/>
    </location>
</feature>
<accession>A0A1S0U974</accession>
<dbReference type="InterPro" id="IPR037197">
    <property type="entry name" value="WWE_dom_sf"/>
</dbReference>
<dbReference type="OMA" id="TEVTICG"/>
<dbReference type="Gene3D" id="3.30.720.50">
    <property type="match status" value="1"/>
</dbReference>
<dbReference type="GO" id="GO:0006511">
    <property type="term" value="P:ubiquitin-dependent protein catabolic process"/>
    <property type="evidence" value="ECO:0007669"/>
    <property type="project" value="UniProtKB-UniRule"/>
</dbReference>
<dbReference type="Pfam" id="PF02825">
    <property type="entry name" value="WWE"/>
    <property type="match status" value="1"/>
</dbReference>
<keyword evidence="4 11" id="KW-0808">Transferase</keyword>